<dbReference type="EMBL" id="VCKW01000074">
    <property type="protein sequence ID" value="TMR00534.1"/>
    <property type="molecule type" value="Genomic_DNA"/>
</dbReference>
<organism evidence="3 4">
    <name type="scientific">Actinomadura soli</name>
    <dbReference type="NCBI Taxonomy" id="2508997"/>
    <lineage>
        <taxon>Bacteria</taxon>
        <taxon>Bacillati</taxon>
        <taxon>Actinomycetota</taxon>
        <taxon>Actinomycetes</taxon>
        <taxon>Streptosporangiales</taxon>
        <taxon>Thermomonosporaceae</taxon>
        <taxon>Actinomadura</taxon>
    </lineage>
</organism>
<dbReference type="OrthoDB" id="3806873at2"/>
<dbReference type="Proteomes" id="UP000309174">
    <property type="component" value="Unassembled WGS sequence"/>
</dbReference>
<dbReference type="AlphaFoldDB" id="A0A5C4JCK3"/>
<proteinExistence type="predicted"/>
<dbReference type="InterPro" id="IPR002575">
    <property type="entry name" value="Aminoglycoside_PTrfase"/>
</dbReference>
<keyword evidence="4" id="KW-1185">Reference proteome</keyword>
<dbReference type="InterPro" id="IPR041726">
    <property type="entry name" value="ACAD10_11_N"/>
</dbReference>
<evidence type="ECO:0000259" key="2">
    <source>
        <dbReference type="Pfam" id="PF01636"/>
    </source>
</evidence>
<dbReference type="SUPFAM" id="SSF56112">
    <property type="entry name" value="Protein kinase-like (PK-like)"/>
    <property type="match status" value="1"/>
</dbReference>
<feature type="domain" description="Aminoglycoside phosphotransferase" evidence="2">
    <location>
        <begin position="56"/>
        <end position="275"/>
    </location>
</feature>
<accession>A0A5C4JCK3</accession>
<reference evidence="3 4" key="1">
    <citation type="submission" date="2019-05" db="EMBL/GenBank/DDBJ databases">
        <title>Draft genome sequence of Actinomadura sp. 14C53.</title>
        <authorList>
            <person name="Saricaoglu S."/>
            <person name="Isik K."/>
        </authorList>
    </citation>
    <scope>NUCLEOTIDE SEQUENCE [LARGE SCALE GENOMIC DNA]</scope>
    <source>
        <strain evidence="3 4">14C53</strain>
    </source>
</reference>
<dbReference type="InterPro" id="IPR052898">
    <property type="entry name" value="ACAD10-like"/>
</dbReference>
<feature type="region of interest" description="Disordered" evidence="1">
    <location>
        <begin position="1"/>
        <end position="26"/>
    </location>
</feature>
<dbReference type="GO" id="GO:0016740">
    <property type="term" value="F:transferase activity"/>
    <property type="evidence" value="ECO:0007669"/>
    <property type="project" value="UniProtKB-KW"/>
</dbReference>
<protein>
    <submittedName>
        <fullName evidence="3">Phosphotransferase family protein</fullName>
    </submittedName>
</protein>
<dbReference type="InterPro" id="IPR011009">
    <property type="entry name" value="Kinase-like_dom_sf"/>
</dbReference>
<dbReference type="Pfam" id="PF01636">
    <property type="entry name" value="APH"/>
    <property type="match status" value="1"/>
</dbReference>
<name>A0A5C4JCK3_9ACTN</name>
<gene>
    <name evidence="3" type="ORF">ETD83_16520</name>
</gene>
<dbReference type="Gene3D" id="3.90.1200.10">
    <property type="match status" value="1"/>
</dbReference>
<evidence type="ECO:0000313" key="3">
    <source>
        <dbReference type="EMBL" id="TMR00534.1"/>
    </source>
</evidence>
<dbReference type="PANTHER" id="PTHR47829:SF1">
    <property type="entry name" value="HAD FAMILY PHOSPHATASE"/>
    <property type="match status" value="1"/>
</dbReference>
<keyword evidence="3" id="KW-0808">Transferase</keyword>
<sequence length="364" mass="39911">MGLLPTPDRPAGEQGPDRSRVRLTGGDDAFGLDAQTVLGWIRSLGIEVTDPVRLDRIGAGQSNLTFRVTDAEGRRWALRRPPLGPLLASAHNVAREARILSALHGTDLPTPAVHGVRYHRDVPHVLMEFVDGLVVDRMSIAEALSLRRRRAIGSSLARTLARIHAVDLDKTGLGDIASHKPYAQRQLKRWSLQWERSKTREMPHLDALTERLQVSAPVQQELTLVHGDFHLRNVVTSGRYGDIVAVLDWELCTLGDPMADVGTMLAYWSEHGEPSLGGPSPSILPGFPTREELVHAYLRHTGRDAATLGFWHALGLWKIAIIGVGVLRRALEEPHNRSETGTPTQEEIESLIAKADEAASAAGI</sequence>
<comment type="caution">
    <text evidence="3">The sequence shown here is derived from an EMBL/GenBank/DDBJ whole genome shotgun (WGS) entry which is preliminary data.</text>
</comment>
<evidence type="ECO:0000313" key="4">
    <source>
        <dbReference type="Proteomes" id="UP000309174"/>
    </source>
</evidence>
<evidence type="ECO:0000256" key="1">
    <source>
        <dbReference type="SAM" id="MobiDB-lite"/>
    </source>
</evidence>
<dbReference type="PANTHER" id="PTHR47829">
    <property type="entry name" value="HYDROLASE, PUTATIVE (AFU_ORTHOLOGUE AFUA_1G12880)-RELATED"/>
    <property type="match status" value="1"/>
</dbReference>
<dbReference type="Gene3D" id="3.30.200.20">
    <property type="entry name" value="Phosphorylase Kinase, domain 1"/>
    <property type="match status" value="1"/>
</dbReference>
<dbReference type="CDD" id="cd05154">
    <property type="entry name" value="ACAD10_11_N-like"/>
    <property type="match status" value="1"/>
</dbReference>